<dbReference type="Proteomes" id="UP000196803">
    <property type="component" value="Unassembled WGS sequence"/>
</dbReference>
<keyword evidence="1" id="KW-0812">Transmembrane</keyword>
<sequence>MSKVILSVLLILILSFAAVYDFKKREIPNIAVVLLLFVAAVKVILNRNFGNVIIFAIYTLFLLATYFFSEKRGIYLLGEGDIKLLSALSLYFGFDFLKVLLLTCISGFVAGFIAGIVNKTYLETYVPLAPFVFAASIIVEVVKKWCS</sequence>
<dbReference type="InterPro" id="IPR000045">
    <property type="entry name" value="Prepilin_IV_endopep_pep"/>
</dbReference>
<feature type="transmembrane region" description="Helical" evidence="1">
    <location>
        <begin position="124"/>
        <end position="142"/>
    </location>
</feature>
<keyword evidence="1" id="KW-0472">Membrane</keyword>
<keyword evidence="1" id="KW-1133">Transmembrane helix</keyword>
<feature type="transmembrane region" description="Helical" evidence="1">
    <location>
        <begin position="99"/>
        <end position="118"/>
    </location>
</feature>
<name>A0ABY1S601_CALBS</name>
<proteinExistence type="predicted"/>
<feature type="transmembrane region" description="Helical" evidence="1">
    <location>
        <begin position="27"/>
        <end position="45"/>
    </location>
</feature>
<comment type="caution">
    <text evidence="3">The sequence shown here is derived from an EMBL/GenBank/DDBJ whole genome shotgun (WGS) entry which is preliminary data.</text>
</comment>
<evidence type="ECO:0000313" key="3">
    <source>
        <dbReference type="EMBL" id="SMR91665.1"/>
    </source>
</evidence>
<dbReference type="EMBL" id="FXXC01000001">
    <property type="protein sequence ID" value="SMR91665.1"/>
    <property type="molecule type" value="Genomic_DNA"/>
</dbReference>
<dbReference type="GeneID" id="31773811"/>
<evidence type="ECO:0000256" key="1">
    <source>
        <dbReference type="SAM" id="Phobius"/>
    </source>
</evidence>
<protein>
    <submittedName>
        <fullName evidence="3">Type IV leader peptidase family protein</fullName>
    </submittedName>
</protein>
<gene>
    <name evidence="3" type="ORF">SAMN05216240_0586</name>
</gene>
<feature type="domain" description="Prepilin type IV endopeptidase peptidase" evidence="2">
    <location>
        <begin position="9"/>
        <end position="112"/>
    </location>
</feature>
<organism evidence="3 4">
    <name type="scientific">Caldicellulosiruptor bescii</name>
    <name type="common">Anaerocellum thermophilum</name>
    <dbReference type="NCBI Taxonomy" id="31899"/>
    <lineage>
        <taxon>Bacteria</taxon>
        <taxon>Bacillati</taxon>
        <taxon>Bacillota</taxon>
        <taxon>Bacillota incertae sedis</taxon>
        <taxon>Caldicellulosiruptorales</taxon>
        <taxon>Caldicellulosiruptoraceae</taxon>
        <taxon>Caldicellulosiruptor</taxon>
    </lineage>
</organism>
<dbReference type="Gene3D" id="1.20.120.1220">
    <property type="match status" value="1"/>
</dbReference>
<dbReference type="Pfam" id="PF01478">
    <property type="entry name" value="Peptidase_A24"/>
    <property type="match status" value="1"/>
</dbReference>
<evidence type="ECO:0000259" key="2">
    <source>
        <dbReference type="Pfam" id="PF01478"/>
    </source>
</evidence>
<accession>A0ABY1S601</accession>
<keyword evidence="4" id="KW-1185">Reference proteome</keyword>
<evidence type="ECO:0000313" key="4">
    <source>
        <dbReference type="Proteomes" id="UP000196803"/>
    </source>
</evidence>
<dbReference type="RefSeq" id="WP_015908775.1">
    <property type="nucleotide sequence ID" value="NZ_FUZJ01000001.1"/>
</dbReference>
<reference evidence="3 4" key="1">
    <citation type="submission" date="2017-05" db="EMBL/GenBank/DDBJ databases">
        <authorList>
            <person name="Varghese N."/>
            <person name="Submissions S."/>
        </authorList>
    </citation>
    <scope>NUCLEOTIDE SEQUENCE [LARGE SCALE GENOMIC DNA]</scope>
    <source>
        <strain evidence="3 4">MACB1020</strain>
    </source>
</reference>
<feature type="transmembrane region" description="Helical" evidence="1">
    <location>
        <begin position="52"/>
        <end position="68"/>
    </location>
</feature>